<comment type="caution">
    <text evidence="2">The sequence shown here is derived from an EMBL/GenBank/DDBJ whole genome shotgun (WGS) entry which is preliminary data.</text>
</comment>
<dbReference type="InterPro" id="IPR012312">
    <property type="entry name" value="Hemerythrin-like"/>
</dbReference>
<reference evidence="2 3" key="1">
    <citation type="submission" date="2017-06" db="EMBL/GenBank/DDBJ databases">
        <title>Draft genome sequence of anaerobic fermentative bacterium Anaeromicrobium sediminis DY2726D isolated from West Pacific Ocean sediments.</title>
        <authorList>
            <person name="Zeng X."/>
        </authorList>
    </citation>
    <scope>NUCLEOTIDE SEQUENCE [LARGE SCALE GENOMIC DNA]</scope>
    <source>
        <strain evidence="2 3">DY2726D</strain>
    </source>
</reference>
<accession>A0A267MMW7</accession>
<dbReference type="EMBL" id="NIBG01000004">
    <property type="protein sequence ID" value="PAB60163.1"/>
    <property type="molecule type" value="Genomic_DNA"/>
</dbReference>
<evidence type="ECO:0000313" key="3">
    <source>
        <dbReference type="Proteomes" id="UP000216024"/>
    </source>
</evidence>
<dbReference type="Proteomes" id="UP000216024">
    <property type="component" value="Unassembled WGS sequence"/>
</dbReference>
<keyword evidence="3" id="KW-1185">Reference proteome</keyword>
<evidence type="ECO:0000259" key="1">
    <source>
        <dbReference type="Pfam" id="PF01814"/>
    </source>
</evidence>
<organism evidence="2 3">
    <name type="scientific">Anaeromicrobium sediminis</name>
    <dbReference type="NCBI Taxonomy" id="1478221"/>
    <lineage>
        <taxon>Bacteria</taxon>
        <taxon>Bacillati</taxon>
        <taxon>Bacillota</taxon>
        <taxon>Clostridia</taxon>
        <taxon>Peptostreptococcales</taxon>
        <taxon>Thermotaleaceae</taxon>
        <taxon>Anaeromicrobium</taxon>
    </lineage>
</organism>
<dbReference type="RefSeq" id="WP_095132463.1">
    <property type="nucleotide sequence ID" value="NZ_NIBG01000004.1"/>
</dbReference>
<feature type="domain" description="Hemerythrin-like" evidence="1">
    <location>
        <begin position="4"/>
        <end position="135"/>
    </location>
</feature>
<gene>
    <name evidence="2" type="ORF">CCE28_07270</name>
</gene>
<dbReference type="OrthoDB" id="360658at2"/>
<evidence type="ECO:0000313" key="2">
    <source>
        <dbReference type="EMBL" id="PAB60163.1"/>
    </source>
</evidence>
<dbReference type="Pfam" id="PF01814">
    <property type="entry name" value="Hemerythrin"/>
    <property type="match status" value="1"/>
</dbReference>
<protein>
    <submittedName>
        <fullName evidence="2">Cation-binding protein</fullName>
    </submittedName>
</protein>
<name>A0A267MMW7_9FIRM</name>
<proteinExistence type="predicted"/>
<sequence>MSNIDNLVRQHVEIKNNINTLKNIISNKNLEDNSFEIAKLINTLAGKLKVHLSSEDKHLYPRLLQDDNDKIRKTAEVYNDEMKDVYSTFTDFKMKYNTKNKINDNIISFREDTRKILNILENRIKKEDLNLFPLLK</sequence>
<dbReference type="AlphaFoldDB" id="A0A267MMW7"/>
<dbReference type="Gene3D" id="1.20.120.520">
    <property type="entry name" value="nmb1532 protein domain like"/>
    <property type="match status" value="1"/>
</dbReference>